<evidence type="ECO:0000313" key="3">
    <source>
        <dbReference type="EMBL" id="RUS75027.1"/>
    </source>
</evidence>
<dbReference type="EMBL" id="RQTK01000777">
    <property type="protein sequence ID" value="RUS75027.1"/>
    <property type="molecule type" value="Genomic_DNA"/>
</dbReference>
<feature type="non-terminal residue" evidence="3">
    <location>
        <position position="375"/>
    </location>
</feature>
<reference evidence="3 4" key="1">
    <citation type="submission" date="2019-01" db="EMBL/GenBank/DDBJ databases">
        <title>A draft genome assembly of the solar-powered sea slug Elysia chlorotica.</title>
        <authorList>
            <person name="Cai H."/>
            <person name="Li Q."/>
            <person name="Fang X."/>
            <person name="Li J."/>
            <person name="Curtis N.E."/>
            <person name="Altenburger A."/>
            <person name="Shibata T."/>
            <person name="Feng M."/>
            <person name="Maeda T."/>
            <person name="Schwartz J.A."/>
            <person name="Shigenobu S."/>
            <person name="Lundholm N."/>
            <person name="Nishiyama T."/>
            <person name="Yang H."/>
            <person name="Hasebe M."/>
            <person name="Li S."/>
            <person name="Pierce S.K."/>
            <person name="Wang J."/>
        </authorList>
    </citation>
    <scope>NUCLEOTIDE SEQUENCE [LARGE SCALE GENOMIC DNA]</scope>
    <source>
        <strain evidence="3">EC2010</strain>
        <tissue evidence="3">Whole organism of an adult</tissue>
    </source>
</reference>
<dbReference type="Proteomes" id="UP000271974">
    <property type="component" value="Unassembled WGS sequence"/>
</dbReference>
<dbReference type="SUPFAM" id="SSF56601">
    <property type="entry name" value="beta-lactamase/transpeptidase-like"/>
    <property type="match status" value="1"/>
</dbReference>
<gene>
    <name evidence="3" type="ORF">EGW08_017208</name>
</gene>
<dbReference type="InterPro" id="IPR012338">
    <property type="entry name" value="Beta-lactam/transpept-like"/>
</dbReference>
<dbReference type="PANTHER" id="PTHR46825">
    <property type="entry name" value="D-ALANYL-D-ALANINE-CARBOXYPEPTIDASE/ENDOPEPTIDASE AMPH"/>
    <property type="match status" value="1"/>
</dbReference>
<dbReference type="AlphaFoldDB" id="A0A3S0ZTN2"/>
<dbReference type="OrthoDB" id="5946976at2759"/>
<proteinExistence type="predicted"/>
<organism evidence="3 4">
    <name type="scientific">Elysia chlorotica</name>
    <name type="common">Eastern emerald elysia</name>
    <name type="synonym">Sea slug</name>
    <dbReference type="NCBI Taxonomy" id="188477"/>
    <lineage>
        <taxon>Eukaryota</taxon>
        <taxon>Metazoa</taxon>
        <taxon>Spiralia</taxon>
        <taxon>Lophotrochozoa</taxon>
        <taxon>Mollusca</taxon>
        <taxon>Gastropoda</taxon>
        <taxon>Heterobranchia</taxon>
        <taxon>Euthyneura</taxon>
        <taxon>Panpulmonata</taxon>
        <taxon>Sacoglossa</taxon>
        <taxon>Placobranchoidea</taxon>
        <taxon>Plakobranchidae</taxon>
        <taxon>Elysia</taxon>
    </lineage>
</organism>
<feature type="non-terminal residue" evidence="3">
    <location>
        <position position="1"/>
    </location>
</feature>
<protein>
    <recommendedName>
        <fullName evidence="2">Beta-lactamase-related domain-containing protein</fullName>
    </recommendedName>
</protein>
<feature type="domain" description="Beta-lactamase-related" evidence="2">
    <location>
        <begin position="2"/>
        <end position="302"/>
    </location>
</feature>
<sequence length="375" mass="41441">TLDTPIQSFYPEFRVTDDLRSRTANFRDLLAHRMGIPGHFKPLLAGFPKGLTRDEFVRSMAHMPTWLSFRGKFRYNNYMYTVAAHVIEKMSNGRTWESLVKDLLLVPLNMSATGFFVEPGGGEGTGGNHSNHSNHSTVAGDTDKTSYDTTIPDFASSCALIGGAPRDVSPDLWLSIIPCGPAGAIYSNAEDMAKWMKFQLSSGRASTDASIDLDPSVIRATWEPSMLAMTPKKDKWRPTDPVSHVTYGYGLGWVSADYRGFRQVFHTGSYITHSSRLWLFPDLDVGIFLTVNGPQKNQAKTKLIQSVMYYAADELLGLPHWFDATSACTEPPAPRWGPSNVPLRNKEKSEPHGTANPGSLYGGSFNRSLVSHGNQ</sequence>
<dbReference type="Gene3D" id="3.40.710.10">
    <property type="entry name" value="DD-peptidase/beta-lactamase superfamily"/>
    <property type="match status" value="1"/>
</dbReference>
<feature type="region of interest" description="Disordered" evidence="1">
    <location>
        <begin position="331"/>
        <end position="375"/>
    </location>
</feature>
<dbReference type="InterPro" id="IPR001466">
    <property type="entry name" value="Beta-lactam-related"/>
</dbReference>
<feature type="compositionally biased region" description="Polar residues" evidence="1">
    <location>
        <begin position="365"/>
        <end position="375"/>
    </location>
</feature>
<dbReference type="InterPro" id="IPR050491">
    <property type="entry name" value="AmpC-like"/>
</dbReference>
<name>A0A3S0ZTN2_ELYCH</name>
<keyword evidence="4" id="KW-1185">Reference proteome</keyword>
<evidence type="ECO:0000313" key="4">
    <source>
        <dbReference type="Proteomes" id="UP000271974"/>
    </source>
</evidence>
<comment type="caution">
    <text evidence="3">The sequence shown here is derived from an EMBL/GenBank/DDBJ whole genome shotgun (WGS) entry which is preliminary data.</text>
</comment>
<accession>A0A3S0ZTN2</accession>
<evidence type="ECO:0000256" key="1">
    <source>
        <dbReference type="SAM" id="MobiDB-lite"/>
    </source>
</evidence>
<dbReference type="STRING" id="188477.A0A3S0ZTN2"/>
<evidence type="ECO:0000259" key="2">
    <source>
        <dbReference type="Pfam" id="PF00144"/>
    </source>
</evidence>
<dbReference type="Pfam" id="PF00144">
    <property type="entry name" value="Beta-lactamase"/>
    <property type="match status" value="1"/>
</dbReference>
<dbReference type="PANTHER" id="PTHR46825:SF15">
    <property type="entry name" value="BETA-LACTAMASE-RELATED DOMAIN-CONTAINING PROTEIN"/>
    <property type="match status" value="1"/>
</dbReference>